<evidence type="ECO:0000256" key="1">
    <source>
        <dbReference type="ARBA" id="ARBA00001947"/>
    </source>
</evidence>
<evidence type="ECO:0000256" key="7">
    <source>
        <dbReference type="ARBA" id="ARBA00022989"/>
    </source>
</evidence>
<dbReference type="EMBL" id="MLJW01000100">
    <property type="protein sequence ID" value="OIQ99925.1"/>
    <property type="molecule type" value="Genomic_DNA"/>
</dbReference>
<dbReference type="GO" id="GO:0006508">
    <property type="term" value="P:proteolysis"/>
    <property type="evidence" value="ECO:0007669"/>
    <property type="project" value="UniProtKB-KW"/>
</dbReference>
<gene>
    <name evidence="12" type="primary">rseP_6</name>
    <name evidence="12" type="ORF">GALL_179400</name>
</gene>
<feature type="domain" description="PDZ" evidence="11">
    <location>
        <begin position="208"/>
        <end position="277"/>
    </location>
</feature>
<dbReference type="InterPro" id="IPR001478">
    <property type="entry name" value="PDZ"/>
</dbReference>
<dbReference type="InterPro" id="IPR041489">
    <property type="entry name" value="PDZ_6"/>
</dbReference>
<comment type="caution">
    <text evidence="12">The sequence shown here is derived from an EMBL/GenBank/DDBJ whole genome shotgun (WGS) entry which is preliminary data.</text>
</comment>
<dbReference type="PANTHER" id="PTHR42837">
    <property type="entry name" value="REGULATOR OF SIGMA-E PROTEASE RSEP"/>
    <property type="match status" value="1"/>
</dbReference>
<evidence type="ECO:0000256" key="2">
    <source>
        <dbReference type="ARBA" id="ARBA00004141"/>
    </source>
</evidence>
<dbReference type="Pfam" id="PF02163">
    <property type="entry name" value="Peptidase_M50"/>
    <property type="match status" value="1"/>
</dbReference>
<evidence type="ECO:0000256" key="4">
    <source>
        <dbReference type="ARBA" id="ARBA00022692"/>
    </source>
</evidence>
<keyword evidence="7 10" id="KW-1133">Transmembrane helix</keyword>
<keyword evidence="5 12" id="KW-0378">Hydrolase</keyword>
<evidence type="ECO:0000256" key="5">
    <source>
        <dbReference type="ARBA" id="ARBA00022801"/>
    </source>
</evidence>
<evidence type="ECO:0000259" key="11">
    <source>
        <dbReference type="SMART" id="SM00228"/>
    </source>
</evidence>
<reference evidence="12" key="1">
    <citation type="submission" date="2016-10" db="EMBL/GenBank/DDBJ databases">
        <title>Sequence of Gallionella enrichment culture.</title>
        <authorList>
            <person name="Poehlein A."/>
            <person name="Muehling M."/>
            <person name="Daniel R."/>
        </authorList>
    </citation>
    <scope>NUCLEOTIDE SEQUENCE</scope>
</reference>
<dbReference type="PANTHER" id="PTHR42837:SF2">
    <property type="entry name" value="MEMBRANE METALLOPROTEASE ARASP2, CHLOROPLASTIC-RELATED"/>
    <property type="match status" value="1"/>
</dbReference>
<feature type="domain" description="PDZ" evidence="11">
    <location>
        <begin position="112"/>
        <end position="186"/>
    </location>
</feature>
<dbReference type="AlphaFoldDB" id="A0A1J5SII1"/>
<name>A0A1J5SII1_9ZZZZ</name>
<keyword evidence="8" id="KW-0482">Metalloprotease</keyword>
<dbReference type="CDD" id="cd23081">
    <property type="entry name" value="cpPDZ_EcRseP-like"/>
    <property type="match status" value="1"/>
</dbReference>
<evidence type="ECO:0000313" key="12">
    <source>
        <dbReference type="EMBL" id="OIQ99925.1"/>
    </source>
</evidence>
<evidence type="ECO:0000256" key="8">
    <source>
        <dbReference type="ARBA" id="ARBA00023049"/>
    </source>
</evidence>
<evidence type="ECO:0000256" key="9">
    <source>
        <dbReference type="ARBA" id="ARBA00023136"/>
    </source>
</evidence>
<dbReference type="GO" id="GO:0016020">
    <property type="term" value="C:membrane"/>
    <property type="evidence" value="ECO:0007669"/>
    <property type="project" value="UniProtKB-SubCell"/>
</dbReference>
<feature type="transmembrane region" description="Helical" evidence="10">
    <location>
        <begin position="374"/>
        <end position="396"/>
    </location>
</feature>
<keyword evidence="9 10" id="KW-0472">Membrane</keyword>
<feature type="transmembrane region" description="Helical" evidence="10">
    <location>
        <begin position="424"/>
        <end position="442"/>
    </location>
</feature>
<dbReference type="EC" id="3.4.24.-" evidence="12"/>
<dbReference type="InterPro" id="IPR004387">
    <property type="entry name" value="Pept_M50_Zn"/>
</dbReference>
<keyword evidence="6" id="KW-0862">Zinc</keyword>
<protein>
    <submittedName>
        <fullName evidence="12">Regulator of sigma-E protease RseP</fullName>
        <ecNumber evidence="12">3.4.24.-</ecNumber>
    </submittedName>
</protein>
<feature type="transmembrane region" description="Helical" evidence="10">
    <location>
        <begin position="95"/>
        <end position="118"/>
    </location>
</feature>
<evidence type="ECO:0000256" key="3">
    <source>
        <dbReference type="ARBA" id="ARBA00022670"/>
    </source>
</evidence>
<evidence type="ECO:0000256" key="6">
    <source>
        <dbReference type="ARBA" id="ARBA00022833"/>
    </source>
</evidence>
<dbReference type="GO" id="GO:0004222">
    <property type="term" value="F:metalloendopeptidase activity"/>
    <property type="evidence" value="ECO:0007669"/>
    <property type="project" value="InterPro"/>
</dbReference>
<dbReference type="InterPro" id="IPR036034">
    <property type="entry name" value="PDZ_sf"/>
</dbReference>
<keyword evidence="4 10" id="KW-0812">Transmembrane</keyword>
<proteinExistence type="predicted"/>
<dbReference type="NCBIfam" id="TIGR00054">
    <property type="entry name" value="RIP metalloprotease RseP"/>
    <property type="match status" value="1"/>
</dbReference>
<dbReference type="SUPFAM" id="SSF50156">
    <property type="entry name" value="PDZ domain-like"/>
    <property type="match status" value="2"/>
</dbReference>
<keyword evidence="3 12" id="KW-0645">Protease</keyword>
<comment type="subcellular location">
    <subcellularLocation>
        <location evidence="2">Membrane</location>
        <topology evidence="2">Multi-pass membrane protein</topology>
    </subcellularLocation>
</comment>
<comment type="cofactor">
    <cofactor evidence="1">
        <name>Zn(2+)</name>
        <dbReference type="ChEBI" id="CHEBI:29105"/>
    </cofactor>
</comment>
<dbReference type="Gene3D" id="2.30.42.10">
    <property type="match status" value="2"/>
</dbReference>
<dbReference type="InterPro" id="IPR008915">
    <property type="entry name" value="Peptidase_M50"/>
</dbReference>
<accession>A0A1J5SII1</accession>
<evidence type="ECO:0000256" key="10">
    <source>
        <dbReference type="SAM" id="Phobius"/>
    </source>
</evidence>
<dbReference type="SMART" id="SM00228">
    <property type="entry name" value="PDZ"/>
    <property type="match status" value="2"/>
</dbReference>
<organism evidence="12">
    <name type="scientific">mine drainage metagenome</name>
    <dbReference type="NCBI Taxonomy" id="410659"/>
    <lineage>
        <taxon>unclassified sequences</taxon>
        <taxon>metagenomes</taxon>
        <taxon>ecological metagenomes</taxon>
    </lineage>
</organism>
<dbReference type="CDD" id="cd06163">
    <property type="entry name" value="S2P-M50_PDZ_RseP-like"/>
    <property type="match status" value="1"/>
</dbReference>
<sequence>MTTLIAFVVAIAILVVFHELGHYAVARLCDVKVLKFSIGFGKALYTKRFGKGETEWVISTIPLGGYVKMLDEREGEVPEGDLPRAFNRKPVLQRMAIVVAGPIANLLLAVALYFVLFIHGVPGVKPVLGEITPNTPAAAAGLQSKQTIISIDGQVTPSWQEIRWILLDLVLQHKTAKFELQNAQGEKSYGTLDISSLTAADLDGDFMQKLGLQPYQPPIYPIIGKLVDGGVAQRAGLQVNDRILRANGQEISLWEDWVSMVRSHPGTKLDIEIERAGAVLKLALTPEVLNDGGKTIGRIGAAAYIDKTAFEAMLNEVRYPPLAALSEALRKTWDTAVVSLKMMGKMIQGEVSLKNLSGPITIADYAGQSAQMGLGAYIGFLALISISLGVLNLMPIPLLDGGHLLYYSVELIKGSPVSEGLWEAGQKVGIALLVTMMAFALYNDISRLILG</sequence>
<dbReference type="Pfam" id="PF17820">
    <property type="entry name" value="PDZ_6"/>
    <property type="match status" value="1"/>
</dbReference>